<dbReference type="AlphaFoldDB" id="A0A0E9TB29"/>
<sequence length="30" mass="3192">MTLITKSCGFPGSMAKFPSLALSTCYLIIP</sequence>
<proteinExistence type="predicted"/>
<reference evidence="1" key="2">
    <citation type="journal article" date="2015" name="Fish Shellfish Immunol.">
        <title>Early steps in the European eel (Anguilla anguilla)-Vibrio vulnificus interaction in the gills: Role of the RtxA13 toxin.</title>
        <authorList>
            <person name="Callol A."/>
            <person name="Pajuelo D."/>
            <person name="Ebbesson L."/>
            <person name="Teles M."/>
            <person name="MacKenzie S."/>
            <person name="Amaro C."/>
        </authorList>
    </citation>
    <scope>NUCLEOTIDE SEQUENCE</scope>
</reference>
<name>A0A0E9TB29_ANGAN</name>
<protein>
    <submittedName>
        <fullName evidence="1">Uncharacterized protein</fullName>
    </submittedName>
</protein>
<evidence type="ECO:0000313" key="1">
    <source>
        <dbReference type="EMBL" id="JAH50637.1"/>
    </source>
</evidence>
<dbReference type="EMBL" id="GBXM01057940">
    <property type="protein sequence ID" value="JAH50637.1"/>
    <property type="molecule type" value="Transcribed_RNA"/>
</dbReference>
<accession>A0A0E9TB29</accession>
<reference evidence="1" key="1">
    <citation type="submission" date="2014-11" db="EMBL/GenBank/DDBJ databases">
        <authorList>
            <person name="Amaro Gonzalez C."/>
        </authorList>
    </citation>
    <scope>NUCLEOTIDE SEQUENCE</scope>
</reference>
<organism evidence="1">
    <name type="scientific">Anguilla anguilla</name>
    <name type="common">European freshwater eel</name>
    <name type="synonym">Muraena anguilla</name>
    <dbReference type="NCBI Taxonomy" id="7936"/>
    <lineage>
        <taxon>Eukaryota</taxon>
        <taxon>Metazoa</taxon>
        <taxon>Chordata</taxon>
        <taxon>Craniata</taxon>
        <taxon>Vertebrata</taxon>
        <taxon>Euteleostomi</taxon>
        <taxon>Actinopterygii</taxon>
        <taxon>Neopterygii</taxon>
        <taxon>Teleostei</taxon>
        <taxon>Anguilliformes</taxon>
        <taxon>Anguillidae</taxon>
        <taxon>Anguilla</taxon>
    </lineage>
</organism>